<dbReference type="Pfam" id="PF07167">
    <property type="entry name" value="PhaC_N"/>
    <property type="match status" value="1"/>
</dbReference>
<dbReference type="GO" id="GO:0042619">
    <property type="term" value="P:poly-hydroxybutyrate biosynthetic process"/>
    <property type="evidence" value="ECO:0007669"/>
    <property type="project" value="InterPro"/>
</dbReference>
<gene>
    <name evidence="6" type="ORF">NOI20_13300</name>
</gene>
<keyword evidence="6" id="KW-0378">Hydrolase</keyword>
<reference evidence="6" key="2">
    <citation type="submission" date="2023-04" db="EMBL/GenBank/DDBJ databases">
        <title>'Rhodoalgimonas zhirmunskyi' gen. nov., isolated from a red alga.</title>
        <authorList>
            <person name="Nedashkovskaya O.I."/>
            <person name="Otstavnykh N.Y."/>
            <person name="Bystritskaya E.P."/>
            <person name="Balabanova L.A."/>
            <person name="Isaeva M.P."/>
        </authorList>
    </citation>
    <scope>NUCLEOTIDE SEQUENCE</scope>
    <source>
        <strain evidence="6">10Alg 79</strain>
    </source>
</reference>
<feature type="domain" description="Poly-beta-hydroxybutyrate polymerase N-terminal" evidence="5">
    <location>
        <begin position="47"/>
        <end position="88"/>
    </location>
</feature>
<dbReference type="InterPro" id="IPR022211">
    <property type="entry name" value="PHBC_N"/>
</dbReference>
<dbReference type="Gene3D" id="3.40.50.1820">
    <property type="entry name" value="alpha/beta hydrolase"/>
    <property type="match status" value="1"/>
</dbReference>
<evidence type="ECO:0000313" key="6">
    <source>
        <dbReference type="EMBL" id="MDQ2095093.1"/>
    </source>
</evidence>
<name>A0AAJ1X5B5_9RHOB</name>
<dbReference type="PANTHER" id="PTHR36837:SF5">
    <property type="entry name" value="POLY-3-HYDROXYBUTYRATE SYNTHASE"/>
    <property type="match status" value="1"/>
</dbReference>
<evidence type="ECO:0000259" key="5">
    <source>
        <dbReference type="Pfam" id="PF12551"/>
    </source>
</evidence>
<evidence type="ECO:0000259" key="4">
    <source>
        <dbReference type="Pfam" id="PF07167"/>
    </source>
</evidence>
<proteinExistence type="predicted"/>
<dbReference type="GO" id="GO:0016787">
    <property type="term" value="F:hydrolase activity"/>
    <property type="evidence" value="ECO:0007669"/>
    <property type="project" value="UniProtKB-KW"/>
</dbReference>
<evidence type="ECO:0000256" key="3">
    <source>
        <dbReference type="SAM" id="MobiDB-lite"/>
    </source>
</evidence>
<dbReference type="Pfam" id="PF12551">
    <property type="entry name" value="PHBC_N"/>
    <property type="match status" value="1"/>
</dbReference>
<dbReference type="EMBL" id="JANFFA010000003">
    <property type="protein sequence ID" value="MDQ2095093.1"/>
    <property type="molecule type" value="Genomic_DNA"/>
</dbReference>
<dbReference type="PANTHER" id="PTHR36837">
    <property type="entry name" value="POLY(3-HYDROXYALKANOATE) POLYMERASE SUBUNIT PHAC"/>
    <property type="match status" value="1"/>
</dbReference>
<feature type="domain" description="Poly-beta-hydroxybutyrate polymerase N-terminal" evidence="4">
    <location>
        <begin position="119"/>
        <end position="288"/>
    </location>
</feature>
<dbReference type="GO" id="GO:0016746">
    <property type="term" value="F:acyltransferase activity"/>
    <property type="evidence" value="ECO:0007669"/>
    <property type="project" value="UniProtKB-KW"/>
</dbReference>
<sequence>MTKQPRPPISATRPPLDEGLEKSATQQTAPQRPEPASEAGPNRLDHPHDQLDSALRANLARLTQGLSPQAAAGAWLDWAMHLAQAPGRQFELMQHATESAWKLTAHMMGAEAPFQPGKNDHRFLHKGWAKPPFAQLQQGYLALEDFWTRATENISGVRDEDAKRVRFMALQMIDTVSPSNFGLTNPEVIAANVESDGKAMAQGAQLFAADMMRALAHEKDAEPTKFKVGRDLAATPGKVVYRNRLFELIQYSPQTGKVRPEPVLIVPAWIMKYYILDLQAQNSLINYLVGEGFSVFTISWVNPGAELRDVGLDDYRTEGVMAAIDAVSAITGGEKIHACGYCLGGTILSIAAATMARDKDARLASLSLLAAQMDFSEAGELMLFLDESQVALLEDLMNNQGYLDSSQMVGAFKALRAEDLIWTRAVRRYLMGIEERETDMGTWNADATRMPARMHSEYLRGLFMENRLTAGRFAVEGRVIAPSDITAPMFVVGTEKDHIAPWHSVYKAKLFTDGDLTFVLSSAGHNGGIVSEPGHPHRHYRISNRAPGTLYTGPEQWLAKTAPKDGSWWPEWAAWLGTQSGAPVDPPPMGAPDAGYPALCDAPGEYVLER</sequence>
<dbReference type="SUPFAM" id="SSF53474">
    <property type="entry name" value="alpha/beta-Hydrolases"/>
    <property type="match status" value="1"/>
</dbReference>
<keyword evidence="1" id="KW-0808">Transferase</keyword>
<reference evidence="6" key="1">
    <citation type="submission" date="2022-07" db="EMBL/GenBank/DDBJ databases">
        <authorList>
            <person name="Otstavnykh N."/>
            <person name="Isaeva M."/>
            <person name="Bystritskaya E."/>
        </authorList>
    </citation>
    <scope>NUCLEOTIDE SEQUENCE</scope>
    <source>
        <strain evidence="6">10Alg 79</strain>
    </source>
</reference>
<protein>
    <submittedName>
        <fullName evidence="6">Alpha/beta fold hydrolase</fullName>
    </submittedName>
</protein>
<dbReference type="InterPro" id="IPR029058">
    <property type="entry name" value="AB_hydrolase_fold"/>
</dbReference>
<dbReference type="InterPro" id="IPR010941">
    <property type="entry name" value="PhaC_N"/>
</dbReference>
<accession>A0AAJ1X5B5</accession>
<evidence type="ECO:0000313" key="7">
    <source>
        <dbReference type="Proteomes" id="UP001227162"/>
    </source>
</evidence>
<dbReference type="InterPro" id="IPR051321">
    <property type="entry name" value="PHA/PHB_synthase"/>
</dbReference>
<evidence type="ECO:0000256" key="1">
    <source>
        <dbReference type="ARBA" id="ARBA00022679"/>
    </source>
</evidence>
<comment type="caution">
    <text evidence="6">The sequence shown here is derived from an EMBL/GenBank/DDBJ whole genome shotgun (WGS) entry which is preliminary data.</text>
</comment>
<keyword evidence="2" id="KW-0012">Acyltransferase</keyword>
<evidence type="ECO:0000256" key="2">
    <source>
        <dbReference type="ARBA" id="ARBA00023315"/>
    </source>
</evidence>
<organism evidence="6 7">
    <name type="scientific">Rhodalgimonas zhirmunskyi</name>
    <dbReference type="NCBI Taxonomy" id="2964767"/>
    <lineage>
        <taxon>Bacteria</taxon>
        <taxon>Pseudomonadati</taxon>
        <taxon>Pseudomonadota</taxon>
        <taxon>Alphaproteobacteria</taxon>
        <taxon>Rhodobacterales</taxon>
        <taxon>Roseobacteraceae</taxon>
        <taxon>Rhodalgimonas</taxon>
    </lineage>
</organism>
<keyword evidence="7" id="KW-1185">Reference proteome</keyword>
<dbReference type="AlphaFoldDB" id="A0AAJ1X5B5"/>
<dbReference type="Proteomes" id="UP001227162">
    <property type="component" value="Unassembled WGS sequence"/>
</dbReference>
<feature type="region of interest" description="Disordered" evidence="3">
    <location>
        <begin position="1"/>
        <end position="48"/>
    </location>
</feature>